<protein>
    <submittedName>
        <fullName evidence="1">Uncharacterized protein</fullName>
    </submittedName>
</protein>
<dbReference type="RefSeq" id="WP_184810607.1">
    <property type="nucleotide sequence ID" value="NZ_JACHJQ010000003.1"/>
</dbReference>
<evidence type="ECO:0000313" key="1">
    <source>
        <dbReference type="EMBL" id="MBB4906389.1"/>
    </source>
</evidence>
<keyword evidence="2" id="KW-1185">Reference proteome</keyword>
<comment type="caution">
    <text evidence="1">The sequence shown here is derived from an EMBL/GenBank/DDBJ whole genome shotgun (WGS) entry which is preliminary data.</text>
</comment>
<reference evidence="1 2" key="1">
    <citation type="submission" date="2020-08" db="EMBL/GenBank/DDBJ databases">
        <title>Genomic Encyclopedia of Type Strains, Phase III (KMG-III): the genomes of soil and plant-associated and newly described type strains.</title>
        <authorList>
            <person name="Whitman W."/>
        </authorList>
    </citation>
    <scope>NUCLEOTIDE SEQUENCE [LARGE SCALE GENOMIC DNA]</scope>
    <source>
        <strain evidence="1 2">CECT 8960</strain>
    </source>
</reference>
<dbReference type="Proteomes" id="UP000520767">
    <property type="component" value="Unassembled WGS sequence"/>
</dbReference>
<organism evidence="1 2">
    <name type="scientific">Actinophytocola algeriensis</name>
    <dbReference type="NCBI Taxonomy" id="1768010"/>
    <lineage>
        <taxon>Bacteria</taxon>
        <taxon>Bacillati</taxon>
        <taxon>Actinomycetota</taxon>
        <taxon>Actinomycetes</taxon>
        <taxon>Pseudonocardiales</taxon>
        <taxon>Pseudonocardiaceae</taxon>
    </lineage>
</organism>
<accession>A0A7W7VDS4</accession>
<name>A0A7W7VDS4_9PSEU</name>
<gene>
    <name evidence="1" type="ORF">FHR82_002609</name>
</gene>
<proteinExistence type="predicted"/>
<dbReference type="EMBL" id="JACHJQ010000003">
    <property type="protein sequence ID" value="MBB4906389.1"/>
    <property type="molecule type" value="Genomic_DNA"/>
</dbReference>
<sequence length="326" mass="36172">MDRNAYYPNMPATPSHSDAVKPTLAVKSCMALTNELEDLKHHVEEYASAPQAGCHYLRESQNWKNAPQHSQRAHRRRLWQQAMSMSRLTIVNVMDHLWAITHILNADSIALYSHQTLTRVACEGAARIAHLLDESASYEARLLRAAAPLLADADAKVTETREVMAARPDLPITLDSASKHRDVVLRMIESAGIRITYNASDKPTRLEIGDPVQREPYKPNFTTMMAKHFPERPASYRSTSGVVHSNPTTLGSAVVSSPLDLELELGPDVPGIGAAVMTAIDASIIVTEAYARFYGHTPESAVHASKRRRQAIDVYMQRWLTGQSTN</sequence>
<dbReference type="AlphaFoldDB" id="A0A7W7VDS4"/>
<evidence type="ECO:0000313" key="2">
    <source>
        <dbReference type="Proteomes" id="UP000520767"/>
    </source>
</evidence>